<evidence type="ECO:0000313" key="2">
    <source>
        <dbReference type="EMBL" id="HJC88423.1"/>
    </source>
</evidence>
<feature type="region of interest" description="Disordered" evidence="1">
    <location>
        <begin position="1"/>
        <end position="28"/>
    </location>
</feature>
<dbReference type="Proteomes" id="UP000823922">
    <property type="component" value="Unassembled WGS sequence"/>
</dbReference>
<evidence type="ECO:0000256" key="1">
    <source>
        <dbReference type="SAM" id="MobiDB-lite"/>
    </source>
</evidence>
<gene>
    <name evidence="2" type="ORF">H9926_10455</name>
</gene>
<dbReference type="AlphaFoldDB" id="A0A9D2TT02"/>
<dbReference type="EMBL" id="DWVS01000265">
    <property type="protein sequence ID" value="HJC88423.1"/>
    <property type="molecule type" value="Genomic_DNA"/>
</dbReference>
<evidence type="ECO:0000313" key="3">
    <source>
        <dbReference type="Proteomes" id="UP000823922"/>
    </source>
</evidence>
<accession>A0A9D2TT02</accession>
<protein>
    <submittedName>
        <fullName evidence="2">Rpn family recombination-promoting nuclease/putative transposase</fullName>
    </submittedName>
</protein>
<comment type="caution">
    <text evidence="2">The sequence shown here is derived from an EMBL/GenBank/DDBJ whole genome shotgun (WGS) entry which is preliminary data.</text>
</comment>
<organism evidence="2 3">
    <name type="scientific">Candidatus Eisenbergiella intestinigallinarum</name>
    <dbReference type="NCBI Taxonomy" id="2838549"/>
    <lineage>
        <taxon>Bacteria</taxon>
        <taxon>Bacillati</taxon>
        <taxon>Bacillota</taxon>
        <taxon>Clostridia</taxon>
        <taxon>Lachnospirales</taxon>
        <taxon>Lachnospiraceae</taxon>
        <taxon>Eisenbergiella</taxon>
    </lineage>
</organism>
<reference evidence="2" key="2">
    <citation type="submission" date="2021-04" db="EMBL/GenBank/DDBJ databases">
        <authorList>
            <person name="Gilroy R."/>
        </authorList>
    </citation>
    <scope>NUCLEOTIDE SEQUENCE</scope>
    <source>
        <strain evidence="2">ChiBcec1-1630</strain>
    </source>
</reference>
<reference evidence="2" key="1">
    <citation type="journal article" date="2021" name="PeerJ">
        <title>Extensive microbial diversity within the chicken gut microbiome revealed by metagenomics and culture.</title>
        <authorList>
            <person name="Gilroy R."/>
            <person name="Ravi A."/>
            <person name="Getino M."/>
            <person name="Pursley I."/>
            <person name="Horton D.L."/>
            <person name="Alikhan N.F."/>
            <person name="Baker D."/>
            <person name="Gharbi K."/>
            <person name="Hall N."/>
            <person name="Watson M."/>
            <person name="Adriaenssens E.M."/>
            <person name="Foster-Nyarko E."/>
            <person name="Jarju S."/>
            <person name="Secka A."/>
            <person name="Antonio M."/>
            <person name="Oren A."/>
            <person name="Chaudhuri R.R."/>
            <person name="La Ragione R."/>
            <person name="Hildebrand F."/>
            <person name="Pallen M.J."/>
        </authorList>
    </citation>
    <scope>NUCLEOTIDE SEQUENCE</scope>
    <source>
        <strain evidence="2">ChiBcec1-1630</strain>
    </source>
</reference>
<sequence>MTGNERKDYGLSCSMPERQTERSCRPSVRKTPLAEEISIAGLRAQYDTHAKRLLSARPVLARILQKTVEECALFTVEQIMAQLDPDIHISSEPVDPGMERTWIAGDDTRNRLSEEGTVTYDIRFHMHLPAENGQGCGKRLLFDLEAQKEYYVKYRLITRGIYYAARMLSTQKNREFTGSEYSNLKKVYSIWICMNEEKDPGERGSLYRLLNTLLSFSLTPEEKEHILEKEYGISMEMKIRKELEAMCNLSEAIEERGVERGMRQGLERGSFIAFSSLVRDGLLRTDEAARRMKMSEEDFVARMREERENEKTI</sequence>
<name>A0A9D2TT02_9FIRM</name>
<proteinExistence type="predicted"/>